<dbReference type="InterPro" id="IPR010753">
    <property type="entry name" value="DUF1330"/>
</dbReference>
<dbReference type="AlphaFoldDB" id="A0A512BQW3"/>
<evidence type="ECO:0000313" key="3">
    <source>
        <dbReference type="Proteomes" id="UP000321085"/>
    </source>
</evidence>
<dbReference type="OrthoDB" id="9806380at2"/>
<dbReference type="InterPro" id="IPR011008">
    <property type="entry name" value="Dimeric_a/b-barrel"/>
</dbReference>
<dbReference type="Proteomes" id="UP000321085">
    <property type="component" value="Unassembled WGS sequence"/>
</dbReference>
<feature type="domain" description="DUF1330" evidence="1">
    <location>
        <begin position="2"/>
        <end position="95"/>
    </location>
</feature>
<accession>A0A512BQW3</accession>
<keyword evidence="3" id="KW-1185">Reference proteome</keyword>
<sequence>MPAYWVARSRINDPVEYKKYTDRVPGIISQYGGKVLARGGPFKILEGPETFHRFVVIEFPSLAAAEECHRSDAYQEASAFRKGGAGQVELIIVEGGDATT</sequence>
<dbReference type="RefSeq" id="WP_114185855.1">
    <property type="nucleotide sequence ID" value="NZ_BJYU01000021.1"/>
</dbReference>
<comment type="caution">
    <text evidence="2">The sequence shown here is derived from an EMBL/GenBank/DDBJ whole genome shotgun (WGS) entry which is preliminary data.</text>
</comment>
<dbReference type="Pfam" id="PF07045">
    <property type="entry name" value="DUF1330"/>
    <property type="match status" value="1"/>
</dbReference>
<dbReference type="PANTHER" id="PTHR41521">
    <property type="match status" value="1"/>
</dbReference>
<gene>
    <name evidence="2" type="ORF">MAE02_20100</name>
</gene>
<dbReference type="EMBL" id="BJYU01000021">
    <property type="protein sequence ID" value="GEO14314.1"/>
    <property type="molecule type" value="Genomic_DNA"/>
</dbReference>
<name>A0A512BQW3_9HYPH</name>
<dbReference type="SUPFAM" id="SSF54909">
    <property type="entry name" value="Dimeric alpha+beta barrel"/>
    <property type="match status" value="1"/>
</dbReference>
<evidence type="ECO:0000313" key="2">
    <source>
        <dbReference type="EMBL" id="GEO14314.1"/>
    </source>
</evidence>
<evidence type="ECO:0000259" key="1">
    <source>
        <dbReference type="Pfam" id="PF07045"/>
    </source>
</evidence>
<proteinExistence type="predicted"/>
<reference evidence="2 3" key="1">
    <citation type="submission" date="2019-07" db="EMBL/GenBank/DDBJ databases">
        <title>Whole genome shotgun sequence of Microvirga aerophila NBRC 106136.</title>
        <authorList>
            <person name="Hosoyama A."/>
            <person name="Uohara A."/>
            <person name="Ohji S."/>
            <person name="Ichikawa N."/>
        </authorList>
    </citation>
    <scope>NUCLEOTIDE SEQUENCE [LARGE SCALE GENOMIC DNA]</scope>
    <source>
        <strain evidence="2 3">NBRC 106136</strain>
    </source>
</reference>
<organism evidence="2 3">
    <name type="scientific">Microvirga aerophila</name>
    <dbReference type="NCBI Taxonomy" id="670291"/>
    <lineage>
        <taxon>Bacteria</taxon>
        <taxon>Pseudomonadati</taxon>
        <taxon>Pseudomonadota</taxon>
        <taxon>Alphaproteobacteria</taxon>
        <taxon>Hyphomicrobiales</taxon>
        <taxon>Methylobacteriaceae</taxon>
        <taxon>Microvirga</taxon>
    </lineage>
</organism>
<protein>
    <recommendedName>
        <fullName evidence="1">DUF1330 domain-containing protein</fullName>
    </recommendedName>
</protein>
<dbReference type="Gene3D" id="3.30.70.100">
    <property type="match status" value="1"/>
</dbReference>
<dbReference type="PANTHER" id="PTHR41521:SF4">
    <property type="entry name" value="BLR0684 PROTEIN"/>
    <property type="match status" value="1"/>
</dbReference>